<dbReference type="EMBL" id="CAJVQA010068278">
    <property type="protein sequence ID" value="CAG8832400.1"/>
    <property type="molecule type" value="Genomic_DNA"/>
</dbReference>
<keyword evidence="3" id="KW-1185">Reference proteome</keyword>
<sequence length="89" mass="10661">TKNKQRTGKSKRRLRTPENEDPEPYVPPGMILDMLVTWDPIQKKYIPILNRNGKITNQYKNGIYIQHLYGRHFRPRYEPVHKVGEQFLN</sequence>
<organism evidence="2 3">
    <name type="scientific">Cetraspora pellucida</name>
    <dbReference type="NCBI Taxonomy" id="1433469"/>
    <lineage>
        <taxon>Eukaryota</taxon>
        <taxon>Fungi</taxon>
        <taxon>Fungi incertae sedis</taxon>
        <taxon>Mucoromycota</taxon>
        <taxon>Glomeromycotina</taxon>
        <taxon>Glomeromycetes</taxon>
        <taxon>Diversisporales</taxon>
        <taxon>Gigasporaceae</taxon>
        <taxon>Cetraspora</taxon>
    </lineage>
</organism>
<feature type="non-terminal residue" evidence="2">
    <location>
        <position position="1"/>
    </location>
</feature>
<evidence type="ECO:0000256" key="1">
    <source>
        <dbReference type="SAM" id="MobiDB-lite"/>
    </source>
</evidence>
<dbReference type="Proteomes" id="UP000789759">
    <property type="component" value="Unassembled WGS sequence"/>
</dbReference>
<accession>A0A9N9KIK2</accession>
<evidence type="ECO:0000313" key="3">
    <source>
        <dbReference type="Proteomes" id="UP000789759"/>
    </source>
</evidence>
<name>A0A9N9KIK2_9GLOM</name>
<gene>
    <name evidence="2" type="ORF">CPELLU_LOCUS20841</name>
</gene>
<feature type="region of interest" description="Disordered" evidence="1">
    <location>
        <begin position="1"/>
        <end position="26"/>
    </location>
</feature>
<feature type="compositionally biased region" description="Basic residues" evidence="1">
    <location>
        <begin position="1"/>
        <end position="14"/>
    </location>
</feature>
<protein>
    <submittedName>
        <fullName evidence="2">8907_t:CDS:1</fullName>
    </submittedName>
</protein>
<dbReference type="AlphaFoldDB" id="A0A9N9KIK2"/>
<comment type="caution">
    <text evidence="2">The sequence shown here is derived from an EMBL/GenBank/DDBJ whole genome shotgun (WGS) entry which is preliminary data.</text>
</comment>
<evidence type="ECO:0000313" key="2">
    <source>
        <dbReference type="EMBL" id="CAG8832400.1"/>
    </source>
</evidence>
<dbReference type="OrthoDB" id="2438501at2759"/>
<proteinExistence type="predicted"/>
<reference evidence="2" key="1">
    <citation type="submission" date="2021-06" db="EMBL/GenBank/DDBJ databases">
        <authorList>
            <person name="Kallberg Y."/>
            <person name="Tangrot J."/>
            <person name="Rosling A."/>
        </authorList>
    </citation>
    <scope>NUCLEOTIDE SEQUENCE</scope>
    <source>
        <strain evidence="2">FL966</strain>
    </source>
</reference>